<keyword evidence="3" id="KW-1185">Reference proteome</keyword>
<evidence type="ECO:0000313" key="2">
    <source>
        <dbReference type="Ensembl" id="ENSAMXP00000039312.1"/>
    </source>
</evidence>
<evidence type="ECO:0000256" key="1">
    <source>
        <dbReference type="SAM" id="Phobius"/>
    </source>
</evidence>
<dbReference type="Ensembl" id="ENSAMXT00000042472.1">
    <property type="protein sequence ID" value="ENSAMXP00000039312.1"/>
    <property type="gene ID" value="ENSAMXG00000043936.1"/>
</dbReference>
<dbReference type="Bgee" id="ENSAMXG00000043936">
    <property type="expression patterns" value="Expressed in testis and 14 other cell types or tissues"/>
</dbReference>
<dbReference type="Proteomes" id="UP000018467">
    <property type="component" value="Unassembled WGS sequence"/>
</dbReference>
<proteinExistence type="predicted"/>
<reference evidence="3" key="2">
    <citation type="journal article" date="2014" name="Nat. Commun.">
        <title>The cavefish genome reveals candidate genes for eye loss.</title>
        <authorList>
            <person name="McGaugh S.E."/>
            <person name="Gross J.B."/>
            <person name="Aken B."/>
            <person name="Blin M."/>
            <person name="Borowsky R."/>
            <person name="Chalopin D."/>
            <person name="Hinaux H."/>
            <person name="Jeffery W.R."/>
            <person name="Keene A."/>
            <person name="Ma L."/>
            <person name="Minx P."/>
            <person name="Murphy D."/>
            <person name="O'Quin K.E."/>
            <person name="Retaux S."/>
            <person name="Rohner N."/>
            <person name="Searle S.M."/>
            <person name="Stahl B.A."/>
            <person name="Tabin C."/>
            <person name="Volff J.N."/>
            <person name="Yoshizawa M."/>
            <person name="Warren W.C."/>
        </authorList>
    </citation>
    <scope>NUCLEOTIDE SEQUENCE [LARGE SCALE GENOMIC DNA]</scope>
    <source>
        <strain evidence="3">female</strain>
    </source>
</reference>
<organism evidence="2 3">
    <name type="scientific">Astyanax mexicanus</name>
    <name type="common">Blind cave fish</name>
    <name type="synonym">Astyanax fasciatus mexicanus</name>
    <dbReference type="NCBI Taxonomy" id="7994"/>
    <lineage>
        <taxon>Eukaryota</taxon>
        <taxon>Metazoa</taxon>
        <taxon>Chordata</taxon>
        <taxon>Craniata</taxon>
        <taxon>Vertebrata</taxon>
        <taxon>Euteleostomi</taxon>
        <taxon>Actinopterygii</taxon>
        <taxon>Neopterygii</taxon>
        <taxon>Teleostei</taxon>
        <taxon>Ostariophysi</taxon>
        <taxon>Characiformes</taxon>
        <taxon>Characoidei</taxon>
        <taxon>Acestrorhamphidae</taxon>
        <taxon>Acestrorhamphinae</taxon>
        <taxon>Astyanax</taxon>
    </lineage>
</organism>
<keyword evidence="1" id="KW-1133">Transmembrane helix</keyword>
<name>A0A3B1JAG7_ASTMX</name>
<keyword evidence="1" id="KW-0812">Transmembrane</keyword>
<feature type="transmembrane region" description="Helical" evidence="1">
    <location>
        <begin position="6"/>
        <end position="27"/>
    </location>
</feature>
<accession>A0A3B1JAG7</accession>
<dbReference type="InParanoid" id="A0A3B1JAG7"/>
<keyword evidence="1" id="KW-0472">Membrane</keyword>
<dbReference type="AlphaFoldDB" id="A0A3B1JAG7"/>
<protein>
    <submittedName>
        <fullName evidence="2">Uncharacterized protein</fullName>
    </submittedName>
</protein>
<sequence length="159" mass="18279">MNTTEPVSFASPLSITLFIVTVACLISRFSEVQEKLRQTQSMEAHLLQNCRETEVLLNQRKKELETINTQEVMNDVFIECFDKERNNICLSLAVQKGELDSQLSERKSRLDQFKKEEQQDQEKVQKLCSVINKHKTGQIKALSLLQSSAGLLNLSRFLF</sequence>
<evidence type="ECO:0000313" key="3">
    <source>
        <dbReference type="Proteomes" id="UP000018467"/>
    </source>
</evidence>
<reference evidence="2" key="3">
    <citation type="submission" date="2025-08" db="UniProtKB">
        <authorList>
            <consortium name="Ensembl"/>
        </authorList>
    </citation>
    <scope>IDENTIFICATION</scope>
</reference>
<reference evidence="2" key="4">
    <citation type="submission" date="2025-09" db="UniProtKB">
        <authorList>
            <consortium name="Ensembl"/>
        </authorList>
    </citation>
    <scope>IDENTIFICATION</scope>
</reference>
<reference evidence="3" key="1">
    <citation type="submission" date="2013-03" db="EMBL/GenBank/DDBJ databases">
        <authorList>
            <person name="Jeffery W."/>
            <person name="Warren W."/>
            <person name="Wilson R.K."/>
        </authorList>
    </citation>
    <scope>NUCLEOTIDE SEQUENCE</scope>
    <source>
        <strain evidence="3">female</strain>
    </source>
</reference>